<organism evidence="1 2">
    <name type="scientific">Borreliella americana</name>
    <dbReference type="NCBI Taxonomy" id="478807"/>
    <lineage>
        <taxon>Bacteria</taxon>
        <taxon>Pseudomonadati</taxon>
        <taxon>Spirochaetota</taxon>
        <taxon>Spirochaetia</taxon>
        <taxon>Spirochaetales</taxon>
        <taxon>Borreliaceae</taxon>
        <taxon>Borreliella</taxon>
    </lineage>
</organism>
<evidence type="ECO:0000313" key="1">
    <source>
        <dbReference type="EMBL" id="XOU08918.1"/>
    </source>
</evidence>
<keyword evidence="2" id="KW-1185">Reference proteome</keyword>
<geneLocation type="plasmid" evidence="1 2">
    <name>lp36</name>
</geneLocation>
<dbReference type="EMBL" id="CP179252">
    <property type="protein sequence ID" value="XOU08918.1"/>
    <property type="molecule type" value="Genomic_DNA"/>
</dbReference>
<name>A0ACD5G5Q7_9SPIR</name>
<proteinExistence type="predicted"/>
<reference evidence="1" key="1">
    <citation type="submission" date="2024-11" db="EMBL/GenBank/DDBJ databases">
        <title>Sequencing of Borrelia variable plasmids from multiple Borrelia sensu lato isolates.</title>
        <authorList>
            <person name="Mongodin E.F."/>
            <person name="Rudenko N."/>
            <person name="Fraser C.M."/>
            <person name="Schutzer S."/>
            <person name="Luft B."/>
            <person name="Morgan R."/>
            <person name="Casjens S."/>
            <person name="Qiu W."/>
        </authorList>
    </citation>
    <scope>NUCLEOTIDE SEQUENCE</scope>
    <source>
        <strain evidence="1">SCW30h</strain>
    </source>
</reference>
<evidence type="ECO:0000313" key="2">
    <source>
        <dbReference type="Proteomes" id="UP001305925"/>
    </source>
</evidence>
<gene>
    <name evidence="1" type="ORF">QIA00_04950</name>
</gene>
<protein>
    <submittedName>
        <fullName evidence="1">Uncharacterized protein</fullName>
    </submittedName>
</protein>
<keyword evidence="1" id="KW-0614">Plasmid</keyword>
<accession>A0ACD5G5Q7</accession>
<dbReference type="Proteomes" id="UP001305925">
    <property type="component" value="Plasmid lp36"/>
</dbReference>
<sequence length="77" mass="8872">MIEAANEHKEKYIKIMAEEPDDQYGVGFNSRTWRKKGQEDAPANTERSIRFRRHTYTVLSTIDTKDLKELGNNTAVG</sequence>